<keyword evidence="2" id="KW-1185">Reference proteome</keyword>
<dbReference type="Gene3D" id="2.130.10.10">
    <property type="entry name" value="YVTN repeat-like/Quinoprotein amine dehydrogenase"/>
    <property type="match status" value="1"/>
</dbReference>
<dbReference type="InterPro" id="IPR015943">
    <property type="entry name" value="WD40/YVTN_repeat-like_dom_sf"/>
</dbReference>
<dbReference type="EMBL" id="QLNQ01000023">
    <property type="protein sequence ID" value="RCK64075.1"/>
    <property type="molecule type" value="Genomic_DNA"/>
</dbReference>
<proteinExistence type="predicted"/>
<dbReference type="STRING" id="5486.A0A367YDY0"/>
<comment type="caution">
    <text evidence="1">The sequence shown here is derived from an EMBL/GenBank/DDBJ whole genome shotgun (WGS) entry which is preliminary data.</text>
</comment>
<evidence type="ECO:0000313" key="2">
    <source>
        <dbReference type="Proteomes" id="UP000253472"/>
    </source>
</evidence>
<evidence type="ECO:0000313" key="1">
    <source>
        <dbReference type="EMBL" id="RCK64075.1"/>
    </source>
</evidence>
<dbReference type="InterPro" id="IPR050358">
    <property type="entry name" value="RSE1/DDB1/CFT1"/>
</dbReference>
<dbReference type="AlphaFoldDB" id="A0A367YDY0"/>
<name>A0A367YDY0_9ASCO</name>
<organism evidence="1 2">
    <name type="scientific">Candida viswanathii</name>
    <dbReference type="NCBI Taxonomy" id="5486"/>
    <lineage>
        <taxon>Eukaryota</taxon>
        <taxon>Fungi</taxon>
        <taxon>Dikarya</taxon>
        <taxon>Ascomycota</taxon>
        <taxon>Saccharomycotina</taxon>
        <taxon>Pichiomycetes</taxon>
        <taxon>Debaryomycetaceae</taxon>
        <taxon>Candida/Lodderomyces clade</taxon>
        <taxon>Candida</taxon>
    </lineage>
</organism>
<dbReference type="OrthoDB" id="4080238at2759"/>
<gene>
    <name evidence="1" type="ORF">Cantr_10686</name>
</gene>
<reference evidence="1 2" key="1">
    <citation type="submission" date="2018-06" db="EMBL/GenBank/DDBJ databases">
        <title>Whole genome sequencing of Candida tropicalis (genome annotated by CSBL at Korea University).</title>
        <authorList>
            <person name="Ahn J."/>
        </authorList>
    </citation>
    <scope>NUCLEOTIDE SEQUENCE [LARGE SCALE GENOMIC DNA]</scope>
    <source>
        <strain evidence="1 2">ATCC 20962</strain>
    </source>
</reference>
<protein>
    <submittedName>
        <fullName evidence="1">Uncharacterized protein</fullName>
    </submittedName>
</protein>
<accession>A0A367YDY0</accession>
<dbReference type="PANTHER" id="PTHR10644">
    <property type="entry name" value="DNA REPAIR/RNA PROCESSING CPSF FAMILY"/>
    <property type="match status" value="1"/>
</dbReference>
<dbReference type="Proteomes" id="UP000253472">
    <property type="component" value="Unassembled WGS sequence"/>
</dbReference>
<sequence length="1273" mass="144174">MELDSNEGEDEYKFLSIDRYRAAKLDTKKVVVKQTLLNSPVITNIIANFKVQINKPFEGLSSVLFNDEEFQALIPKEEDSQLDAFSDSDDDADELLFLGVSTNQSETRAEDKNPSVTPPSHIETIMVLVKYLSIVIDGIEFSTKSTIRSSCVIKSSTPEGEDHLLIALKSGYLLLIRIYYVPRYYKDNDYSYQTQKTIPKDEGNSIYKPFIIQWWDTGSKNACPNLDSCGYLLRSSPSGFSTVASSSSNIFRLYMTHQNSNNSGTVLRNHINIPIDGFIIDACFIEPKAASIPTDVFFTLLFTESRRLTINLFSWSSSEGVWQGYNKDVLPLENTFEIPVFVVPLKANCSFLFVSPNKVTIISMHNIVSAHYDFQVIESPWQNSSYPTSYHIPTTNISGLEIDKMDEVLISTDNGVIYLITVIDNTFGSNCHPIVRVADSVSQFSMEREDDKFRLIYTSDSGSASKDILIDELYSKEYLSDISYASKLAYSEAKLLEDFKSWAPLIDVSVIDSNSHRKEGDIMPRRQEIWGISGLGKRSKLNQFRFGYYGTRKSNTYEKLRKSVGMWKLLFKDTSFLLCALPFESILLEYQTNSKDAFVEVQESKLVTNSLTLFCTVISDFYILQVTQDLITVSDLFQHRITEFVPFKIVFVDVFEDLLAMVIEENGLLKIKVLRIAQKELSQEDHDISNYFESILEQELVAIEPSMLKVFSHHDCLIICLGSFEGFITLYSLKEGQLSKCTSYDLSEYSKYIHDSIAVLDVVIPNEMIIIKDDIVIATKQGFIIKFNLGDTELICKYFLRLGYSQVKLIPTADPNLTFAHCGKLWFFNNYTSELYPNQVHFDDTFDRLLVEGVELPDSSGSKFKKLALIRDNGLVISQVSTFMKPSIKQFTKIENGKKLMYVPHISTFVVLCHGKSKIICVDKKSMKAFPQRETNLKPRTESEEYSVFRDDEMPQCVSIWEVLRNETSSNKRISKKLLVGCSKSPNSGVIKVLDFKKTKHETTNQPMITITELTSIDQDFPIAAILQYKSLILFTHEETIYSTSYNESEKRFTPIKQLKSLPSRVVNISESREKLLVSTSNDSIYQFVEENGELVFKSSDPISNSYINQVELRGGDDDDEEEEGVAGAEDLVLLAGDKIHATLSVFESFKFEKRLNLGVSGIPRVYLAKLNNPWVLEEKDGCVVCACTNGEILSLRIASESSAELNNLKDRIGGEVPNLVQKLERPFVNKLSGTGLLSLNKPQFSCLINQNNEAIIDYDLDELSSHDAVINL</sequence>